<gene>
    <name evidence="7" type="ORF">AXE65_06145</name>
</gene>
<dbReference type="EMBL" id="LSZO01000192">
    <property type="protein sequence ID" value="KXU35773.1"/>
    <property type="molecule type" value="Genomic_DNA"/>
</dbReference>
<dbReference type="PANTHER" id="PTHR30006">
    <property type="entry name" value="THIAMINE-BINDING PERIPLASMIC PROTEIN-RELATED"/>
    <property type="match status" value="1"/>
</dbReference>
<keyword evidence="5" id="KW-0574">Periplasm</keyword>
<dbReference type="GO" id="GO:0015888">
    <property type="term" value="P:thiamine transport"/>
    <property type="evidence" value="ECO:0007669"/>
    <property type="project" value="TreeGrafter"/>
</dbReference>
<keyword evidence="4 6" id="KW-0732">Signal</keyword>
<dbReference type="AlphaFoldDB" id="A0A139SMG1"/>
<keyword evidence="3" id="KW-0813">Transport</keyword>
<keyword evidence="8" id="KW-1185">Reference proteome</keyword>
<feature type="chain" id="PRO_5007299337" evidence="6">
    <location>
        <begin position="17"/>
        <end position="338"/>
    </location>
</feature>
<dbReference type="CDD" id="cd13589">
    <property type="entry name" value="PBP2_polyamine_RpCGA009"/>
    <property type="match status" value="1"/>
</dbReference>
<dbReference type="SUPFAM" id="SSF53850">
    <property type="entry name" value="Periplasmic binding protein-like II"/>
    <property type="match status" value="1"/>
</dbReference>
<feature type="signal peptide" evidence="6">
    <location>
        <begin position="1"/>
        <end position="16"/>
    </location>
</feature>
<dbReference type="InterPro" id="IPR006059">
    <property type="entry name" value="SBP"/>
</dbReference>
<proteinExistence type="inferred from homology"/>
<evidence type="ECO:0000256" key="2">
    <source>
        <dbReference type="ARBA" id="ARBA00008520"/>
    </source>
</evidence>
<evidence type="ECO:0000313" key="8">
    <source>
        <dbReference type="Proteomes" id="UP000072660"/>
    </source>
</evidence>
<dbReference type="Pfam" id="PF13416">
    <property type="entry name" value="SBP_bac_8"/>
    <property type="match status" value="1"/>
</dbReference>
<dbReference type="GO" id="GO:0030975">
    <property type="term" value="F:thiamine binding"/>
    <property type="evidence" value="ECO:0007669"/>
    <property type="project" value="TreeGrafter"/>
</dbReference>
<comment type="subcellular location">
    <subcellularLocation>
        <location evidence="1">Periplasm</location>
    </subcellularLocation>
</comment>
<evidence type="ECO:0000313" key="7">
    <source>
        <dbReference type="EMBL" id="KXU35773.1"/>
    </source>
</evidence>
<evidence type="ECO:0000256" key="5">
    <source>
        <dbReference type="ARBA" id="ARBA00022764"/>
    </source>
</evidence>
<sequence>MLAALFAVSLSSAALADITVVSVGGAMKDTQTKVWYKPWEAKTGAKIIAGDYAAELSKVKVMVDTNSVSWDVVEMEVSDMTRGCEEGMLEPIGDAPALQALGDELLEGILHPCGAGIFVWSTVLAYNRALVKSAPTGWADFFDLEKFPGKRSLYKSAKYSLEIALLGDGVPLDQVYELLATHQGQDRAFAKLDSIKSQIQWHSVGAQPPQFLAAGDVVMSSAFNARITSVPQPNNLNIVWNGGIYDIDAFVVPKGSKNLEQAIDFIAFSLQQPQQKAFAETLPYGPVNSLTLPQLDENLRKNLPSDADNLKLQLASDSAFWADYREQLEERFNAWMAR</sequence>
<dbReference type="GO" id="GO:0030288">
    <property type="term" value="C:outer membrane-bounded periplasmic space"/>
    <property type="evidence" value="ECO:0007669"/>
    <property type="project" value="TreeGrafter"/>
</dbReference>
<name>A0A139SMG1_9GAMM</name>
<protein>
    <submittedName>
        <fullName evidence="7">Spermidine/putrescine ABC transporter substrate-binding protein</fullName>
    </submittedName>
</protein>
<dbReference type="PANTHER" id="PTHR30006:SF3">
    <property type="entry name" value="THIAMINE-BINDING PERIPLASMIC PROTEIN"/>
    <property type="match status" value="1"/>
</dbReference>
<evidence type="ECO:0000256" key="4">
    <source>
        <dbReference type="ARBA" id="ARBA00022729"/>
    </source>
</evidence>
<evidence type="ECO:0000256" key="3">
    <source>
        <dbReference type="ARBA" id="ARBA00022448"/>
    </source>
</evidence>
<evidence type="ECO:0000256" key="6">
    <source>
        <dbReference type="SAM" id="SignalP"/>
    </source>
</evidence>
<organism evidence="7 8">
    <name type="scientific">Ventosimonas gracilis</name>
    <dbReference type="NCBI Taxonomy" id="1680762"/>
    <lineage>
        <taxon>Bacteria</taxon>
        <taxon>Pseudomonadati</taxon>
        <taxon>Pseudomonadota</taxon>
        <taxon>Gammaproteobacteria</taxon>
        <taxon>Pseudomonadales</taxon>
        <taxon>Ventosimonadaceae</taxon>
        <taxon>Ventosimonas</taxon>
    </lineage>
</organism>
<dbReference type="Gene3D" id="3.40.190.10">
    <property type="entry name" value="Periplasmic binding protein-like II"/>
    <property type="match status" value="2"/>
</dbReference>
<comment type="caution">
    <text evidence="7">The sequence shown here is derived from an EMBL/GenBank/DDBJ whole genome shotgun (WGS) entry which is preliminary data.</text>
</comment>
<reference evidence="7 8" key="1">
    <citation type="submission" date="2016-02" db="EMBL/GenBank/DDBJ databases">
        <authorList>
            <person name="Wen L."/>
            <person name="He K."/>
            <person name="Yang H."/>
        </authorList>
    </citation>
    <scope>NUCLEOTIDE SEQUENCE [LARGE SCALE GENOMIC DNA]</scope>
    <source>
        <strain evidence="7 8">CV58</strain>
    </source>
</reference>
<comment type="similarity">
    <text evidence="2">Belongs to the bacterial solute-binding protein 1 family.</text>
</comment>
<evidence type="ECO:0000256" key="1">
    <source>
        <dbReference type="ARBA" id="ARBA00004418"/>
    </source>
</evidence>
<dbReference type="GO" id="GO:0030976">
    <property type="term" value="F:thiamine pyrophosphate binding"/>
    <property type="evidence" value="ECO:0007669"/>
    <property type="project" value="TreeGrafter"/>
</dbReference>
<dbReference type="Proteomes" id="UP000072660">
    <property type="component" value="Unassembled WGS sequence"/>
</dbReference>
<accession>A0A139SMG1</accession>